<dbReference type="Proteomes" id="UP000075787">
    <property type="component" value="Unassembled WGS sequence"/>
</dbReference>
<evidence type="ECO:0000256" key="4">
    <source>
        <dbReference type="ARBA" id="ARBA00023157"/>
    </source>
</evidence>
<proteinExistence type="predicted"/>
<dbReference type="GO" id="GO:0005737">
    <property type="term" value="C:cytoplasm"/>
    <property type="evidence" value="ECO:0007669"/>
    <property type="project" value="TreeGrafter"/>
</dbReference>
<sequence length="198" mass="21462">MECPVTAPSPANQPSLTSVDWSSIPAPVDDGAAAHLTGARLPDLALPSTAGGTVRLADLAGWSVLYFYPMTGRPDQPLPEGWDMIPGARGCTPQSCAFRDHAAELAEAGVSALYGISTQDTAWQREAAERLHLPFPLLSDADLQLTRALNLPVMEVGGHRLIRRLTLITRDGVVQQVFYPVFPPDRNAGDVLDWLRRR</sequence>
<evidence type="ECO:0000259" key="6">
    <source>
        <dbReference type="PROSITE" id="PS51352"/>
    </source>
</evidence>
<dbReference type="CDD" id="cd03017">
    <property type="entry name" value="PRX_BCP"/>
    <property type="match status" value="1"/>
</dbReference>
<evidence type="ECO:0000256" key="3">
    <source>
        <dbReference type="ARBA" id="ARBA00023002"/>
    </source>
</evidence>
<organism evidence="7 8">
    <name type="scientific">Tistrella mobilis</name>
    <dbReference type="NCBI Taxonomy" id="171437"/>
    <lineage>
        <taxon>Bacteria</taxon>
        <taxon>Pseudomonadati</taxon>
        <taxon>Pseudomonadota</taxon>
        <taxon>Alphaproteobacteria</taxon>
        <taxon>Geminicoccales</taxon>
        <taxon>Geminicoccaceae</taxon>
        <taxon>Tistrella</taxon>
    </lineage>
</organism>
<accession>A0A162JKR7</accession>
<dbReference type="PROSITE" id="PS51352">
    <property type="entry name" value="THIOREDOXIN_2"/>
    <property type="match status" value="1"/>
</dbReference>
<name>A0A162JKR7_9PROT</name>
<dbReference type="Pfam" id="PF08534">
    <property type="entry name" value="Redoxin"/>
    <property type="match status" value="1"/>
</dbReference>
<evidence type="ECO:0000313" key="7">
    <source>
        <dbReference type="EMBL" id="KYO49393.1"/>
    </source>
</evidence>
<dbReference type="InterPro" id="IPR013766">
    <property type="entry name" value="Thioredoxin_domain"/>
</dbReference>
<keyword evidence="1" id="KW-0575">Peroxidase</keyword>
<comment type="caution">
    <text evidence="7">The sequence shown here is derived from an EMBL/GenBank/DDBJ whole genome shotgun (WGS) entry which is preliminary data.</text>
</comment>
<keyword evidence="3" id="KW-0560">Oxidoreductase</keyword>
<dbReference type="PANTHER" id="PTHR42801:SF21">
    <property type="entry name" value="BCPB PROTEIN"/>
    <property type="match status" value="1"/>
</dbReference>
<dbReference type="InterPro" id="IPR036249">
    <property type="entry name" value="Thioredoxin-like_sf"/>
</dbReference>
<reference evidence="7 8" key="1">
    <citation type="submission" date="2015-12" db="EMBL/GenBank/DDBJ databases">
        <title>Genome sequence of Tistrella mobilis MCCC 1A02139.</title>
        <authorList>
            <person name="Lu L."/>
            <person name="Lai Q."/>
            <person name="Shao Z."/>
            <person name="Qian P."/>
        </authorList>
    </citation>
    <scope>NUCLEOTIDE SEQUENCE [LARGE SCALE GENOMIC DNA]</scope>
    <source>
        <strain evidence="7 8">MCCC 1A02139</strain>
    </source>
</reference>
<dbReference type="AlphaFoldDB" id="A0A162JKR7"/>
<evidence type="ECO:0000256" key="2">
    <source>
        <dbReference type="ARBA" id="ARBA00022862"/>
    </source>
</evidence>
<protein>
    <submittedName>
        <fullName evidence="7">BcpB protein</fullName>
    </submittedName>
</protein>
<dbReference type="InterPro" id="IPR050924">
    <property type="entry name" value="Peroxiredoxin_BCP/PrxQ"/>
</dbReference>
<evidence type="ECO:0000256" key="1">
    <source>
        <dbReference type="ARBA" id="ARBA00022559"/>
    </source>
</evidence>
<dbReference type="PANTHER" id="PTHR42801">
    <property type="entry name" value="THIOREDOXIN-DEPENDENT PEROXIDE REDUCTASE"/>
    <property type="match status" value="1"/>
</dbReference>
<evidence type="ECO:0000256" key="5">
    <source>
        <dbReference type="ARBA" id="ARBA00023284"/>
    </source>
</evidence>
<gene>
    <name evidence="7" type="ORF">AUP44_17775</name>
</gene>
<feature type="domain" description="Thioredoxin" evidence="6">
    <location>
        <begin position="35"/>
        <end position="198"/>
    </location>
</feature>
<dbReference type="SUPFAM" id="SSF52833">
    <property type="entry name" value="Thioredoxin-like"/>
    <property type="match status" value="1"/>
</dbReference>
<dbReference type="GO" id="GO:0034599">
    <property type="term" value="P:cellular response to oxidative stress"/>
    <property type="evidence" value="ECO:0007669"/>
    <property type="project" value="TreeGrafter"/>
</dbReference>
<dbReference type="GO" id="GO:0045454">
    <property type="term" value="P:cell redox homeostasis"/>
    <property type="evidence" value="ECO:0007669"/>
    <property type="project" value="TreeGrafter"/>
</dbReference>
<dbReference type="InterPro" id="IPR013740">
    <property type="entry name" value="Redoxin"/>
</dbReference>
<dbReference type="EMBL" id="LPZR01000228">
    <property type="protein sequence ID" value="KYO49393.1"/>
    <property type="molecule type" value="Genomic_DNA"/>
</dbReference>
<dbReference type="Gene3D" id="3.40.30.10">
    <property type="entry name" value="Glutaredoxin"/>
    <property type="match status" value="1"/>
</dbReference>
<dbReference type="GO" id="GO:0008379">
    <property type="term" value="F:thioredoxin peroxidase activity"/>
    <property type="evidence" value="ECO:0007669"/>
    <property type="project" value="TreeGrafter"/>
</dbReference>
<keyword evidence="4" id="KW-1015">Disulfide bond</keyword>
<evidence type="ECO:0000313" key="8">
    <source>
        <dbReference type="Proteomes" id="UP000075787"/>
    </source>
</evidence>
<keyword evidence="5" id="KW-0676">Redox-active center</keyword>
<keyword evidence="2" id="KW-0049">Antioxidant</keyword>